<proteinExistence type="predicted"/>
<protein>
    <submittedName>
        <fullName evidence="3">G7062 protein</fullName>
    </submittedName>
</protein>
<reference evidence="3 4" key="1">
    <citation type="submission" date="2024-06" db="EMBL/GenBank/DDBJ databases">
        <authorList>
            <person name="Kraege A."/>
            <person name="Thomma B."/>
        </authorList>
    </citation>
    <scope>NUCLEOTIDE SEQUENCE [LARGE SCALE GENOMIC DNA]</scope>
</reference>
<feature type="compositionally biased region" description="Polar residues" evidence="1">
    <location>
        <begin position="97"/>
        <end position="111"/>
    </location>
</feature>
<gene>
    <name evidence="3" type="primary">g7062</name>
    <name evidence="3" type="ORF">VP750_LOCUS6043</name>
</gene>
<evidence type="ECO:0000313" key="4">
    <source>
        <dbReference type="Proteomes" id="UP001497392"/>
    </source>
</evidence>
<evidence type="ECO:0000256" key="1">
    <source>
        <dbReference type="SAM" id="MobiDB-lite"/>
    </source>
</evidence>
<feature type="chain" id="PRO_5045667103" evidence="2">
    <location>
        <begin position="27"/>
        <end position="111"/>
    </location>
</feature>
<feature type="region of interest" description="Disordered" evidence="1">
    <location>
        <begin position="78"/>
        <end position="111"/>
    </location>
</feature>
<feature type="compositionally biased region" description="Polar residues" evidence="1">
    <location>
        <begin position="78"/>
        <end position="88"/>
    </location>
</feature>
<dbReference type="Proteomes" id="UP001497392">
    <property type="component" value="Unassembled WGS sequence"/>
</dbReference>
<organism evidence="3 4">
    <name type="scientific">Coccomyxa viridis</name>
    <dbReference type="NCBI Taxonomy" id="1274662"/>
    <lineage>
        <taxon>Eukaryota</taxon>
        <taxon>Viridiplantae</taxon>
        <taxon>Chlorophyta</taxon>
        <taxon>core chlorophytes</taxon>
        <taxon>Trebouxiophyceae</taxon>
        <taxon>Trebouxiophyceae incertae sedis</taxon>
        <taxon>Coccomyxaceae</taxon>
        <taxon>Coccomyxa</taxon>
    </lineage>
</organism>
<dbReference type="EMBL" id="CAXHTA020000010">
    <property type="protein sequence ID" value="CAL5224384.1"/>
    <property type="molecule type" value="Genomic_DNA"/>
</dbReference>
<sequence length="111" mass="11607">MSRAMRTGALLVALIVLSTYWAGAAAKKKEKHHGPQPAPYEYSPAAEVLIQQAKAPGADGGSYINAAKHVAPAPQVDQMIQQEQSISTPGEAANLQAAKQASESNPNMAGR</sequence>
<evidence type="ECO:0000256" key="2">
    <source>
        <dbReference type="SAM" id="SignalP"/>
    </source>
</evidence>
<name>A0ABP1FZ96_9CHLO</name>
<feature type="signal peptide" evidence="2">
    <location>
        <begin position="1"/>
        <end position="26"/>
    </location>
</feature>
<keyword evidence="2" id="KW-0732">Signal</keyword>
<evidence type="ECO:0000313" key="3">
    <source>
        <dbReference type="EMBL" id="CAL5224384.1"/>
    </source>
</evidence>
<comment type="caution">
    <text evidence="3">The sequence shown here is derived from an EMBL/GenBank/DDBJ whole genome shotgun (WGS) entry which is preliminary data.</text>
</comment>
<keyword evidence="4" id="KW-1185">Reference proteome</keyword>
<accession>A0ABP1FZ96</accession>